<evidence type="ECO:0000259" key="6">
    <source>
        <dbReference type="PROSITE" id="PS51296"/>
    </source>
</evidence>
<protein>
    <submittedName>
        <fullName evidence="7">Ferredoxin subunit of nitrite reductase or a ring-hydroxylating dioxygenase</fullName>
    </submittedName>
</protein>
<evidence type="ECO:0000256" key="1">
    <source>
        <dbReference type="ARBA" id="ARBA00022714"/>
    </source>
</evidence>
<feature type="compositionally biased region" description="Polar residues" evidence="5">
    <location>
        <begin position="1"/>
        <end position="11"/>
    </location>
</feature>
<keyword evidence="2" id="KW-0479">Metal-binding</keyword>
<dbReference type="GO" id="GO:0051537">
    <property type="term" value="F:2 iron, 2 sulfur cluster binding"/>
    <property type="evidence" value="ECO:0007669"/>
    <property type="project" value="UniProtKB-KW"/>
</dbReference>
<dbReference type="OrthoDB" id="6837at2157"/>
<feature type="region of interest" description="Disordered" evidence="5">
    <location>
        <begin position="1"/>
        <end position="22"/>
    </location>
</feature>
<keyword evidence="3" id="KW-0408">Iron</keyword>
<evidence type="ECO:0000256" key="4">
    <source>
        <dbReference type="ARBA" id="ARBA00023014"/>
    </source>
</evidence>
<dbReference type="AlphaFoldDB" id="A0A1H6I8V7"/>
<feature type="domain" description="Rieske" evidence="6">
    <location>
        <begin position="24"/>
        <end position="134"/>
    </location>
</feature>
<dbReference type="InterPro" id="IPR036922">
    <property type="entry name" value="Rieske_2Fe-2S_sf"/>
</dbReference>
<dbReference type="SUPFAM" id="SSF50022">
    <property type="entry name" value="ISP domain"/>
    <property type="match status" value="1"/>
</dbReference>
<evidence type="ECO:0000256" key="5">
    <source>
        <dbReference type="SAM" id="MobiDB-lite"/>
    </source>
</evidence>
<evidence type="ECO:0000256" key="3">
    <source>
        <dbReference type="ARBA" id="ARBA00023004"/>
    </source>
</evidence>
<gene>
    <name evidence="7" type="ORF">SAMN05192561_101945</name>
</gene>
<keyword evidence="1" id="KW-0001">2Fe-2S</keyword>
<dbReference type="GO" id="GO:0051213">
    <property type="term" value="F:dioxygenase activity"/>
    <property type="evidence" value="ECO:0007669"/>
    <property type="project" value="UniProtKB-KW"/>
</dbReference>
<dbReference type="Proteomes" id="UP000199215">
    <property type="component" value="Unassembled WGS sequence"/>
</dbReference>
<keyword evidence="7" id="KW-0223">Dioxygenase</keyword>
<dbReference type="InterPro" id="IPR017941">
    <property type="entry name" value="Rieske_2Fe-2S"/>
</dbReference>
<dbReference type="RefSeq" id="WP_092814931.1">
    <property type="nucleotide sequence ID" value="NZ_FNWU01000001.1"/>
</dbReference>
<dbReference type="Gene3D" id="2.102.10.10">
    <property type="entry name" value="Rieske [2Fe-2S] iron-sulphur domain"/>
    <property type="match status" value="1"/>
</dbReference>
<dbReference type="Pfam" id="PF00355">
    <property type="entry name" value="Rieske"/>
    <property type="match status" value="1"/>
</dbReference>
<sequence>MTDHTPTSTGTDEPIEADEHTDRHRVAAAVDLPPGDRVVVDVEGREVAVFNVDGEYHALSNYCPHQGGPACEGLVSGTLEVDGDDELVWDRAGEIVACPWHGWEFDVTDGHHTASDRYRLPVYEAYAEDGDVYIEL</sequence>
<proteinExistence type="predicted"/>
<dbReference type="PANTHER" id="PTHR21496:SF23">
    <property type="entry name" value="3-PHENYLPROPIONATE_CINNAMIC ACID DIOXYGENASE FERREDOXIN SUBUNIT"/>
    <property type="match status" value="1"/>
</dbReference>
<evidence type="ECO:0000313" key="7">
    <source>
        <dbReference type="EMBL" id="SEH42755.1"/>
    </source>
</evidence>
<evidence type="ECO:0000256" key="2">
    <source>
        <dbReference type="ARBA" id="ARBA00022723"/>
    </source>
</evidence>
<accession>A0A1H6I8V7</accession>
<dbReference type="EMBL" id="FNWU01000001">
    <property type="protein sequence ID" value="SEH42755.1"/>
    <property type="molecule type" value="Genomic_DNA"/>
</dbReference>
<evidence type="ECO:0000313" key="8">
    <source>
        <dbReference type="Proteomes" id="UP000199215"/>
    </source>
</evidence>
<keyword evidence="8" id="KW-1185">Reference proteome</keyword>
<keyword evidence="4" id="KW-0411">Iron-sulfur</keyword>
<organism evidence="7 8">
    <name type="scientific">Halopenitus malekzadehii</name>
    <dbReference type="NCBI Taxonomy" id="1267564"/>
    <lineage>
        <taxon>Archaea</taxon>
        <taxon>Methanobacteriati</taxon>
        <taxon>Methanobacteriota</taxon>
        <taxon>Stenosarchaea group</taxon>
        <taxon>Halobacteria</taxon>
        <taxon>Halobacteriales</taxon>
        <taxon>Haloferacaceae</taxon>
        <taxon>Halopenitus</taxon>
    </lineage>
</organism>
<reference evidence="7 8" key="1">
    <citation type="submission" date="2016-10" db="EMBL/GenBank/DDBJ databases">
        <authorList>
            <person name="de Groot N.N."/>
        </authorList>
    </citation>
    <scope>NUCLEOTIDE SEQUENCE [LARGE SCALE GENOMIC DNA]</scope>
    <source>
        <strain evidence="7 8">IBRC-M10418</strain>
    </source>
</reference>
<keyword evidence="7" id="KW-0560">Oxidoreductase</keyword>
<dbReference type="PANTHER" id="PTHR21496">
    <property type="entry name" value="FERREDOXIN-RELATED"/>
    <property type="match status" value="1"/>
</dbReference>
<dbReference type="PROSITE" id="PS51296">
    <property type="entry name" value="RIESKE"/>
    <property type="match status" value="1"/>
</dbReference>
<dbReference type="GO" id="GO:0046872">
    <property type="term" value="F:metal ion binding"/>
    <property type="evidence" value="ECO:0007669"/>
    <property type="project" value="UniProtKB-KW"/>
</dbReference>
<dbReference type="STRING" id="1267564.SAMN05192561_101945"/>
<name>A0A1H6I8V7_9EURY</name>